<feature type="region of interest" description="Disordered" evidence="1">
    <location>
        <begin position="1"/>
        <end position="161"/>
    </location>
</feature>
<proteinExistence type="predicted"/>
<dbReference type="EMBL" id="MCFA01000013">
    <property type="protein sequence ID" value="ORY17347.1"/>
    <property type="molecule type" value="Genomic_DNA"/>
</dbReference>
<accession>A0A1Y2A4V4</accession>
<dbReference type="AlphaFoldDB" id="A0A1Y2A4V4"/>
<comment type="caution">
    <text evidence="2">The sequence shown here is derived from an EMBL/GenBank/DDBJ whole genome shotgun (WGS) entry which is preliminary data.</text>
</comment>
<evidence type="ECO:0000256" key="1">
    <source>
        <dbReference type="SAM" id="MobiDB-lite"/>
    </source>
</evidence>
<feature type="compositionally biased region" description="Basic and acidic residues" evidence="1">
    <location>
        <begin position="64"/>
        <end position="86"/>
    </location>
</feature>
<gene>
    <name evidence="2" type="ORF">BCR34DRAFT_555899</name>
</gene>
<sequence length="161" mass="18321">MLSLSSKLKPKPKRTNRPPTDPEGIPRQPWESALDAQLEAADPALATHSTQNRARPRSRSPGPVEKETREKKERWEREMKKLREGLNESAVQGVRSMEGRGLLERQRGGNREEKDKDGEVEMEMEESGKEVGPPIRERKGKGKEKEVGMDENDDMDSSFEE</sequence>
<evidence type="ECO:0000313" key="2">
    <source>
        <dbReference type="EMBL" id="ORY17347.1"/>
    </source>
</evidence>
<feature type="compositionally biased region" description="Basic and acidic residues" evidence="1">
    <location>
        <begin position="97"/>
        <end position="119"/>
    </location>
</feature>
<keyword evidence="3" id="KW-1185">Reference proteome</keyword>
<dbReference type="Proteomes" id="UP000193144">
    <property type="component" value="Unassembled WGS sequence"/>
</dbReference>
<reference evidence="2 3" key="1">
    <citation type="submission" date="2016-07" db="EMBL/GenBank/DDBJ databases">
        <title>Pervasive Adenine N6-methylation of Active Genes in Fungi.</title>
        <authorList>
            <consortium name="DOE Joint Genome Institute"/>
            <person name="Mondo S.J."/>
            <person name="Dannebaum R.O."/>
            <person name="Kuo R.C."/>
            <person name="Labutti K."/>
            <person name="Haridas S."/>
            <person name="Kuo A."/>
            <person name="Salamov A."/>
            <person name="Ahrendt S.R."/>
            <person name="Lipzen A."/>
            <person name="Sullivan W."/>
            <person name="Andreopoulos W.B."/>
            <person name="Clum A."/>
            <person name="Lindquist E."/>
            <person name="Daum C."/>
            <person name="Ramamoorthy G.K."/>
            <person name="Gryganskyi A."/>
            <person name="Culley D."/>
            <person name="Magnuson J.K."/>
            <person name="James T.Y."/>
            <person name="O'Malley M.A."/>
            <person name="Stajich J.E."/>
            <person name="Spatafora J.W."/>
            <person name="Visel A."/>
            <person name="Grigoriev I.V."/>
        </authorList>
    </citation>
    <scope>NUCLEOTIDE SEQUENCE [LARGE SCALE GENOMIC DNA]</scope>
    <source>
        <strain evidence="2 3">CBS 115471</strain>
    </source>
</reference>
<name>A0A1Y2A4V4_9PLEO</name>
<organism evidence="2 3">
    <name type="scientific">Clohesyomyces aquaticus</name>
    <dbReference type="NCBI Taxonomy" id="1231657"/>
    <lineage>
        <taxon>Eukaryota</taxon>
        <taxon>Fungi</taxon>
        <taxon>Dikarya</taxon>
        <taxon>Ascomycota</taxon>
        <taxon>Pezizomycotina</taxon>
        <taxon>Dothideomycetes</taxon>
        <taxon>Pleosporomycetidae</taxon>
        <taxon>Pleosporales</taxon>
        <taxon>Lindgomycetaceae</taxon>
        <taxon>Clohesyomyces</taxon>
    </lineage>
</organism>
<feature type="compositionally biased region" description="Acidic residues" evidence="1">
    <location>
        <begin position="149"/>
        <end position="161"/>
    </location>
</feature>
<evidence type="ECO:0000313" key="3">
    <source>
        <dbReference type="Proteomes" id="UP000193144"/>
    </source>
</evidence>
<protein>
    <submittedName>
        <fullName evidence="2">Uncharacterized protein</fullName>
    </submittedName>
</protein>